<dbReference type="GO" id="GO:0005886">
    <property type="term" value="C:plasma membrane"/>
    <property type="evidence" value="ECO:0007669"/>
    <property type="project" value="UniProtKB-SubCell"/>
</dbReference>
<evidence type="ECO:0000256" key="2">
    <source>
        <dbReference type="ARBA" id="ARBA00009854"/>
    </source>
</evidence>
<accession>A0A1G7C247</accession>
<proteinExistence type="inferred from homology"/>
<comment type="similarity">
    <text evidence="2">Belongs to the AAE transporter (TC 2.A.81) family.</text>
</comment>
<dbReference type="Pfam" id="PF02080">
    <property type="entry name" value="TrkA_C"/>
    <property type="match status" value="1"/>
</dbReference>
<keyword evidence="3" id="KW-0813">Transport</keyword>
<sequence>MWDWFSDALRENPQIAIFLTLGIGFFIGKLHFKSIVLGSVTGTLLAGVIVGQVDVTIDPLIKSVAFIAFLFALGYNVGPQFFAGLRSDGLKQLALAVISCVVGLLGVYVVAQVLGYGVGWGAGLLAGGLTQSAVIGVASSAIEKLPGITPDQIATYESQIAVGYSVCYLVGTAAAAYFLSSVAPRLVGTKDLAEESAELERKLGTATSPDVAKAYYAIVRRTYRLTDSPLVGQTVADLEAEVSQHGHPIIVHRMRRDGAVSLVSPDTVLQVDDVVTVSTRRHDLVAEHPENFAVEVDDADLLDYQVETLPLVVTNKDVAGRTIGEVMAQYGPRIFVRSLTRAAIEVPWSDSTVLHLGDELEVQGAQEYVEAIVAHFGYAARTSDATDLSYVGIGITLGCLVGLPTMAIAGADIGLTTSGGALILGLLFGYLRSRRPTFGQFPPAANWLMSTGGLCLFVGIVGLVAAPSFVDGVKDKGLGLLVGGLVVTLFPMVTCLFLGKYVFKFSTPILLGIIAGANTTTAAIGAVTDRAKSQVPVIGYTVPYAVGNVLLTIWGSVIVALLA</sequence>
<dbReference type="STRING" id="1045774.SAMN05421872_12022"/>
<protein>
    <submittedName>
        <fullName evidence="9">Putative transport protein</fullName>
    </submittedName>
</protein>
<dbReference type="PANTHER" id="PTHR30445:SF9">
    <property type="match status" value="1"/>
</dbReference>
<keyword evidence="5" id="KW-0812">Transmembrane</keyword>
<comment type="subcellular location">
    <subcellularLocation>
        <location evidence="1">Cell membrane</location>
        <topology evidence="1">Multi-pass membrane protein</topology>
    </subcellularLocation>
</comment>
<dbReference type="NCBIfam" id="TIGR01625">
    <property type="entry name" value="YidE_YbjL_dupl"/>
    <property type="match status" value="1"/>
</dbReference>
<keyword evidence="10" id="KW-1185">Reference proteome</keyword>
<dbReference type="PROSITE" id="PS51202">
    <property type="entry name" value="RCK_C"/>
    <property type="match status" value="1"/>
</dbReference>
<keyword evidence="4" id="KW-1003">Cell membrane</keyword>
<dbReference type="RefSeq" id="WP_090861058.1">
    <property type="nucleotide sequence ID" value="NZ_FMZM01000020.1"/>
</dbReference>
<dbReference type="PANTHER" id="PTHR30445">
    <property type="entry name" value="K(+)_H(+) ANTIPORTER SUBUNIT KHTT"/>
    <property type="match status" value="1"/>
</dbReference>
<evidence type="ECO:0000256" key="1">
    <source>
        <dbReference type="ARBA" id="ARBA00004651"/>
    </source>
</evidence>
<dbReference type="InterPro" id="IPR006512">
    <property type="entry name" value="YidE_YbjL"/>
</dbReference>
<keyword evidence="7" id="KW-0472">Membrane</keyword>
<evidence type="ECO:0000313" key="10">
    <source>
        <dbReference type="Proteomes" id="UP000199034"/>
    </source>
</evidence>
<dbReference type="InterPro" id="IPR036721">
    <property type="entry name" value="RCK_C_sf"/>
</dbReference>
<evidence type="ECO:0000256" key="6">
    <source>
        <dbReference type="ARBA" id="ARBA00022989"/>
    </source>
</evidence>
<evidence type="ECO:0000256" key="7">
    <source>
        <dbReference type="ARBA" id="ARBA00023136"/>
    </source>
</evidence>
<reference evidence="10" key="1">
    <citation type="submission" date="2016-10" db="EMBL/GenBank/DDBJ databases">
        <authorList>
            <person name="Varghese N."/>
            <person name="Submissions S."/>
        </authorList>
    </citation>
    <scope>NUCLEOTIDE SEQUENCE [LARGE SCALE GENOMIC DNA]</scope>
    <source>
        <strain evidence="10">CGMCC 4.6858</strain>
    </source>
</reference>
<evidence type="ECO:0000256" key="5">
    <source>
        <dbReference type="ARBA" id="ARBA00022692"/>
    </source>
</evidence>
<name>A0A1G7C247_9ACTN</name>
<dbReference type="Pfam" id="PF06826">
    <property type="entry name" value="Asp-Al_Ex"/>
    <property type="match status" value="2"/>
</dbReference>
<dbReference type="GO" id="GO:0006813">
    <property type="term" value="P:potassium ion transport"/>
    <property type="evidence" value="ECO:0007669"/>
    <property type="project" value="InterPro"/>
</dbReference>
<dbReference type="InterPro" id="IPR050144">
    <property type="entry name" value="AAE_transporter"/>
</dbReference>
<dbReference type="InterPro" id="IPR006037">
    <property type="entry name" value="RCK_C"/>
</dbReference>
<gene>
    <name evidence="9" type="ORF">SAMN05421872_12022</name>
</gene>
<dbReference type="Gene3D" id="3.30.70.1450">
    <property type="entry name" value="Regulator of K+ conductance, C-terminal domain"/>
    <property type="match status" value="1"/>
</dbReference>
<dbReference type="NCBIfam" id="TIGR03802">
    <property type="entry name" value="Asp_Ala_antiprt"/>
    <property type="match status" value="1"/>
</dbReference>
<evidence type="ECO:0000313" key="9">
    <source>
        <dbReference type="EMBL" id="SDE33377.1"/>
    </source>
</evidence>
<dbReference type="SUPFAM" id="SSF116726">
    <property type="entry name" value="TrkA C-terminal domain-like"/>
    <property type="match status" value="2"/>
</dbReference>
<evidence type="ECO:0000256" key="3">
    <source>
        <dbReference type="ARBA" id="ARBA00022448"/>
    </source>
</evidence>
<keyword evidence="6" id="KW-1133">Transmembrane helix</keyword>
<dbReference type="EMBL" id="FMZM01000020">
    <property type="protein sequence ID" value="SDE33377.1"/>
    <property type="molecule type" value="Genomic_DNA"/>
</dbReference>
<organism evidence="9 10">
    <name type="scientific">Nocardioides lianchengensis</name>
    <dbReference type="NCBI Taxonomy" id="1045774"/>
    <lineage>
        <taxon>Bacteria</taxon>
        <taxon>Bacillati</taxon>
        <taxon>Actinomycetota</taxon>
        <taxon>Actinomycetes</taxon>
        <taxon>Propionibacteriales</taxon>
        <taxon>Nocardioidaceae</taxon>
        <taxon>Nocardioides</taxon>
    </lineage>
</organism>
<feature type="domain" description="RCK C-terminal" evidence="8">
    <location>
        <begin position="294"/>
        <end position="379"/>
    </location>
</feature>
<dbReference type="InterPro" id="IPR022457">
    <property type="entry name" value="Asp_Ala_antiprt"/>
</dbReference>
<dbReference type="GO" id="GO:0008324">
    <property type="term" value="F:monoatomic cation transmembrane transporter activity"/>
    <property type="evidence" value="ECO:0007669"/>
    <property type="project" value="InterPro"/>
</dbReference>
<dbReference type="AlphaFoldDB" id="A0A1G7C247"/>
<evidence type="ECO:0000259" key="8">
    <source>
        <dbReference type="PROSITE" id="PS51202"/>
    </source>
</evidence>
<dbReference type="Proteomes" id="UP000199034">
    <property type="component" value="Unassembled WGS sequence"/>
</dbReference>
<dbReference type="OrthoDB" id="5166626at2"/>
<evidence type="ECO:0000256" key="4">
    <source>
        <dbReference type="ARBA" id="ARBA00022475"/>
    </source>
</evidence>